<dbReference type="Proteomes" id="UP000234333">
    <property type="component" value="Unassembled WGS sequence"/>
</dbReference>
<name>A0A2H1HN85_9MICO</name>
<dbReference type="InterPro" id="IPR029063">
    <property type="entry name" value="SAM-dependent_MTases_sf"/>
</dbReference>
<dbReference type="RefSeq" id="WP_101623429.1">
    <property type="nucleotide sequence ID" value="NZ_FXZC01000001.1"/>
</dbReference>
<reference evidence="6" key="1">
    <citation type="submission" date="2017-03" db="EMBL/GenBank/DDBJ databases">
        <authorList>
            <person name="Monnet C."/>
        </authorList>
    </citation>
    <scope>NUCLEOTIDE SEQUENCE [LARGE SCALE GENOMIC DNA]</scope>
    <source>
        <strain evidence="6">CIP 102111</strain>
    </source>
</reference>
<dbReference type="SUPFAM" id="SSF53335">
    <property type="entry name" value="S-adenosyl-L-methionine-dependent methyltransferases"/>
    <property type="match status" value="1"/>
</dbReference>
<dbReference type="InterPro" id="IPR051203">
    <property type="entry name" value="Polysaccharide_Synthase-Rel"/>
</dbReference>
<feature type="domain" description="Polysaccharide biosynthesis protein CapD-like" evidence="4">
    <location>
        <begin position="292"/>
        <end position="570"/>
    </location>
</feature>
<keyword evidence="3" id="KW-1133">Transmembrane helix</keyword>
<dbReference type="Gene3D" id="3.40.50.720">
    <property type="entry name" value="NAD(P)-binding Rossmann-like Domain"/>
    <property type="match status" value="2"/>
</dbReference>
<feature type="transmembrane region" description="Helical" evidence="3">
    <location>
        <begin position="62"/>
        <end position="81"/>
    </location>
</feature>
<evidence type="ECO:0000313" key="6">
    <source>
        <dbReference type="Proteomes" id="UP000234333"/>
    </source>
</evidence>
<dbReference type="PANTHER" id="PTHR43318">
    <property type="entry name" value="UDP-N-ACETYLGLUCOSAMINE 4,6-DEHYDRATASE"/>
    <property type="match status" value="1"/>
</dbReference>
<organism evidence="5 6">
    <name type="scientific">Brevibacterium casei CIP 102111</name>
    <dbReference type="NCBI Taxonomy" id="1255625"/>
    <lineage>
        <taxon>Bacteria</taxon>
        <taxon>Bacillati</taxon>
        <taxon>Actinomycetota</taxon>
        <taxon>Actinomycetes</taxon>
        <taxon>Micrococcales</taxon>
        <taxon>Brevibacteriaceae</taxon>
        <taxon>Brevibacterium</taxon>
    </lineage>
</organism>
<evidence type="ECO:0000259" key="4">
    <source>
        <dbReference type="Pfam" id="PF02719"/>
    </source>
</evidence>
<keyword evidence="3" id="KW-0812">Transmembrane</keyword>
<gene>
    <name evidence="5" type="ORF">BC102111_00314</name>
</gene>
<evidence type="ECO:0000313" key="5">
    <source>
        <dbReference type="EMBL" id="SMX64413.1"/>
    </source>
</evidence>
<dbReference type="Pfam" id="PF13727">
    <property type="entry name" value="CoA_binding_3"/>
    <property type="match status" value="1"/>
</dbReference>
<feature type="compositionally biased region" description="Basic and acidic residues" evidence="2">
    <location>
        <begin position="634"/>
        <end position="658"/>
    </location>
</feature>
<dbReference type="InterPro" id="IPR036291">
    <property type="entry name" value="NAD(P)-bd_dom_sf"/>
</dbReference>
<evidence type="ECO:0000256" key="1">
    <source>
        <dbReference type="ARBA" id="ARBA00007430"/>
    </source>
</evidence>
<dbReference type="EMBL" id="FXZC01000001">
    <property type="protein sequence ID" value="SMX64413.1"/>
    <property type="molecule type" value="Genomic_DNA"/>
</dbReference>
<proteinExistence type="inferred from homology"/>
<dbReference type="Pfam" id="PF02719">
    <property type="entry name" value="Polysacc_synt_2"/>
    <property type="match status" value="1"/>
</dbReference>
<accession>A0A2H1HN85</accession>
<feature type="transmembrane region" description="Helical" evidence="3">
    <location>
        <begin position="28"/>
        <end position="50"/>
    </location>
</feature>
<dbReference type="GeneID" id="99774271"/>
<dbReference type="AlphaFoldDB" id="A0A2H1HN85"/>
<dbReference type="SUPFAM" id="SSF51735">
    <property type="entry name" value="NAD(P)-binding Rossmann-fold domains"/>
    <property type="match status" value="1"/>
</dbReference>
<feature type="transmembrane region" description="Helical" evidence="3">
    <location>
        <begin position="117"/>
        <end position="136"/>
    </location>
</feature>
<feature type="region of interest" description="Disordered" evidence="2">
    <location>
        <begin position="619"/>
        <end position="664"/>
    </location>
</feature>
<protein>
    <submittedName>
        <fullName evidence="5">NDP-sugar epimerase, includes UDP-GlcNAc-inverting 4,6-dehydratase FlaA1 and capsular polysaccharide biosynthesis protein EpsC</fullName>
    </submittedName>
</protein>
<dbReference type="CDD" id="cd05237">
    <property type="entry name" value="UDP_invert_4-6DH_SDR_e"/>
    <property type="match status" value="1"/>
</dbReference>
<dbReference type="PANTHER" id="PTHR43318:SF1">
    <property type="entry name" value="POLYSACCHARIDE BIOSYNTHESIS PROTEIN EPSC-RELATED"/>
    <property type="match status" value="1"/>
</dbReference>
<comment type="similarity">
    <text evidence="1">Belongs to the polysaccharide synthase family.</text>
</comment>
<feature type="transmembrane region" description="Helical" evidence="3">
    <location>
        <begin position="93"/>
        <end position="111"/>
    </location>
</feature>
<evidence type="ECO:0000256" key="2">
    <source>
        <dbReference type="SAM" id="MobiDB-lite"/>
    </source>
</evidence>
<sequence length="664" mass="71784">MTASAHPESAPAGSRSSRLAMAIWENKTWLQIGFDTSAWLLAGGLAWLVLGFEWISGPTIGVVLAVALALQLLLGLSLGLYRRRYHYGSFSEFGGLVLVCLAVACVLMVVTVADAPFVLLLVFAALILMSGTRYVIRWLHQFATRPRQGERVLVVGAGDAAESLIRQMLSDPRGAYLPVGLIDDDPRKRHLSIHGVRVRGTSDDIAEVVDWLNVSGVIVAIADSDAGFLHACRNSLQMTGRWLRTIPPLAELVDRRVQIADIRDLRVEDLIGRSPIHTDLTEIAETIAGRRVLVTGAGGSIGSELCRQLSSLGPEALILLDRDESALHGVELTLFGSALLTSPDTVLADIRDREALDRIFAATRPQIVFHAAALKHLPMLQRFPQEAWKTNVHGTLNVLEAAAAVGVETFVNISTDKAAAPTSELGRSKRVAEQLVSGFAARSSGTYLSVRFGNVLGSRGSVLHAFQEQIRRGGPVTVTDPEVRRFFMTIPEACQLVLQAAAIGEDGTIMVLDMGEPVRIDDIARSLVAMSDRSADIIYTGLREGEKLDEELFGDYEGAVVRVHERISRVEAPALDHRILPGQSASRQVIDLFCAQTCTNGLDRPTGTEPTSHAEPVALARTGTAPADTAAESTRPDGPETAAEEPRELLESVRRRFVGEPNAV</sequence>
<dbReference type="InterPro" id="IPR003869">
    <property type="entry name" value="Polysac_CapD-like"/>
</dbReference>
<keyword evidence="3" id="KW-0472">Membrane</keyword>
<evidence type="ECO:0000256" key="3">
    <source>
        <dbReference type="SAM" id="Phobius"/>
    </source>
</evidence>